<evidence type="ECO:0000313" key="7">
    <source>
        <dbReference type="Proteomes" id="UP001224674"/>
    </source>
</evidence>
<evidence type="ECO:0000256" key="1">
    <source>
        <dbReference type="ARBA" id="ARBA00022490"/>
    </source>
</evidence>
<comment type="subcellular location">
    <subcellularLocation>
        <location evidence="3">Cytoplasm</location>
    </subcellularLocation>
</comment>
<keyword evidence="1 3" id="KW-0963">Cytoplasm</keyword>
<dbReference type="PANTHER" id="PTHR33867">
    <property type="entry name" value="RIBOSOME MATURATION FACTOR RIMP"/>
    <property type="match status" value="1"/>
</dbReference>
<comment type="similarity">
    <text evidence="3">Belongs to the RimP family.</text>
</comment>
<dbReference type="AlphaFoldDB" id="A0AAJ6AKV6"/>
<dbReference type="GO" id="GO:0005829">
    <property type="term" value="C:cytosol"/>
    <property type="evidence" value="ECO:0007669"/>
    <property type="project" value="TreeGrafter"/>
</dbReference>
<dbReference type="InterPro" id="IPR028998">
    <property type="entry name" value="RimP_C"/>
</dbReference>
<dbReference type="PANTHER" id="PTHR33867:SF1">
    <property type="entry name" value="RIBOSOME MATURATION FACTOR RIMP"/>
    <property type="match status" value="1"/>
</dbReference>
<dbReference type="GO" id="GO:0006412">
    <property type="term" value="P:translation"/>
    <property type="evidence" value="ECO:0007669"/>
    <property type="project" value="TreeGrafter"/>
</dbReference>
<dbReference type="Pfam" id="PF02576">
    <property type="entry name" value="RimP_N"/>
    <property type="match status" value="1"/>
</dbReference>
<reference evidence="6 7" key="1">
    <citation type="submission" date="2023-03" db="EMBL/GenBank/DDBJ databases">
        <title>Complete genome sequences of several Auritidibacter ignavus strains isolated from ear infections.</title>
        <authorList>
            <person name="Baehr T."/>
            <person name="Baumhoegger A.M."/>
        </authorList>
    </citation>
    <scope>NUCLEOTIDE SEQUENCE [LARGE SCALE GENOMIC DNA]</scope>
    <source>
        <strain evidence="6 7">BABAE-6</strain>
    </source>
</reference>
<feature type="domain" description="Ribosome maturation factor RimP C-terminal" evidence="5">
    <location>
        <begin position="114"/>
        <end position="187"/>
    </location>
</feature>
<dbReference type="Proteomes" id="UP001224674">
    <property type="component" value="Chromosome"/>
</dbReference>
<evidence type="ECO:0000256" key="2">
    <source>
        <dbReference type="ARBA" id="ARBA00022517"/>
    </source>
</evidence>
<dbReference type="SUPFAM" id="SSF75420">
    <property type="entry name" value="YhbC-like, N-terminal domain"/>
    <property type="match status" value="1"/>
</dbReference>
<sequence>MASRFFARTHAESSEDVSEKTVEMRSPLEQLIATALTDQQVWVEDVEVTGTPGSKVLTVVIDARTGTEGLSLDEIATSSQVVSDALDAYTGPLPEIGDDAYQLEVSTPGVGRPLVRPHHWQRNLGRTVEAELTGQPGRQRARIDDVDDTGVELTLIIPGAKKGMPEKVGERAHYSFDDITDAQVQVKLKQA</sequence>
<feature type="domain" description="Ribosome maturation factor RimP N-terminal" evidence="4">
    <location>
        <begin position="32"/>
        <end position="110"/>
    </location>
</feature>
<protein>
    <recommendedName>
        <fullName evidence="3">Ribosome maturation factor RimP</fullName>
    </recommendedName>
</protein>
<dbReference type="Gene3D" id="3.30.300.70">
    <property type="entry name" value="RimP-like superfamily, N-terminal"/>
    <property type="match status" value="1"/>
</dbReference>
<organism evidence="6 7">
    <name type="scientific">Auritidibacter ignavus</name>
    <dbReference type="NCBI Taxonomy" id="678932"/>
    <lineage>
        <taxon>Bacteria</taxon>
        <taxon>Bacillati</taxon>
        <taxon>Actinomycetota</taxon>
        <taxon>Actinomycetes</taxon>
        <taxon>Micrococcales</taxon>
        <taxon>Micrococcaceae</taxon>
        <taxon>Auritidibacter</taxon>
    </lineage>
</organism>
<dbReference type="RefSeq" id="WP_110098710.1">
    <property type="nucleotide sequence ID" value="NZ_CP122561.1"/>
</dbReference>
<evidence type="ECO:0000259" key="4">
    <source>
        <dbReference type="Pfam" id="PF02576"/>
    </source>
</evidence>
<dbReference type="Pfam" id="PF17384">
    <property type="entry name" value="DUF150_C"/>
    <property type="match status" value="1"/>
</dbReference>
<gene>
    <name evidence="3" type="primary">rimP</name>
    <name evidence="6" type="ORF">QDX21_04810</name>
</gene>
<accession>A0AAJ6AKV6</accession>
<proteinExistence type="inferred from homology"/>
<keyword evidence="2 3" id="KW-0690">Ribosome biogenesis</keyword>
<name>A0AAJ6AKV6_9MICC</name>
<dbReference type="InterPro" id="IPR003728">
    <property type="entry name" value="Ribosome_maturation_RimP"/>
</dbReference>
<evidence type="ECO:0000259" key="5">
    <source>
        <dbReference type="Pfam" id="PF17384"/>
    </source>
</evidence>
<dbReference type="EMBL" id="CP122566">
    <property type="protein sequence ID" value="WGH94114.1"/>
    <property type="molecule type" value="Genomic_DNA"/>
</dbReference>
<dbReference type="InterPro" id="IPR035956">
    <property type="entry name" value="RimP_N_sf"/>
</dbReference>
<dbReference type="HAMAP" id="MF_01077">
    <property type="entry name" value="RimP"/>
    <property type="match status" value="1"/>
</dbReference>
<dbReference type="InterPro" id="IPR028989">
    <property type="entry name" value="RimP_N"/>
</dbReference>
<evidence type="ECO:0000256" key="3">
    <source>
        <dbReference type="HAMAP-Rule" id="MF_01077"/>
    </source>
</evidence>
<keyword evidence="7" id="KW-1185">Reference proteome</keyword>
<comment type="function">
    <text evidence="3">Required for maturation of 30S ribosomal subunits.</text>
</comment>
<dbReference type="GO" id="GO:0000028">
    <property type="term" value="P:ribosomal small subunit assembly"/>
    <property type="evidence" value="ECO:0007669"/>
    <property type="project" value="TreeGrafter"/>
</dbReference>
<evidence type="ECO:0000313" key="6">
    <source>
        <dbReference type="EMBL" id="WGH94114.1"/>
    </source>
</evidence>